<evidence type="ECO:0000256" key="8">
    <source>
        <dbReference type="RuleBase" id="RU363041"/>
    </source>
</evidence>
<feature type="transmembrane region" description="Helical" evidence="8">
    <location>
        <begin position="174"/>
        <end position="199"/>
    </location>
</feature>
<dbReference type="GO" id="GO:0005886">
    <property type="term" value="C:plasma membrane"/>
    <property type="evidence" value="ECO:0007669"/>
    <property type="project" value="UniProtKB-SubCell"/>
</dbReference>
<accession>A0A1H8C379</accession>
<keyword evidence="10" id="KW-1185">Reference proteome</keyword>
<feature type="transmembrane region" description="Helical" evidence="8">
    <location>
        <begin position="74"/>
        <end position="93"/>
    </location>
</feature>
<gene>
    <name evidence="9" type="ORF">SAMN04488003_10646</name>
</gene>
<evidence type="ECO:0000256" key="5">
    <source>
        <dbReference type="ARBA" id="ARBA00022692"/>
    </source>
</evidence>
<evidence type="ECO:0000256" key="4">
    <source>
        <dbReference type="ARBA" id="ARBA00022475"/>
    </source>
</evidence>
<feature type="transmembrane region" description="Helical" evidence="8">
    <location>
        <begin position="205"/>
        <end position="226"/>
    </location>
</feature>
<evidence type="ECO:0000256" key="6">
    <source>
        <dbReference type="ARBA" id="ARBA00022989"/>
    </source>
</evidence>
<dbReference type="EMBL" id="FOCI01000006">
    <property type="protein sequence ID" value="SEM89621.1"/>
    <property type="molecule type" value="Genomic_DNA"/>
</dbReference>
<dbReference type="InterPro" id="IPR052017">
    <property type="entry name" value="TSUP"/>
</dbReference>
<evidence type="ECO:0000313" key="9">
    <source>
        <dbReference type="EMBL" id="SEM89621.1"/>
    </source>
</evidence>
<evidence type="ECO:0000256" key="2">
    <source>
        <dbReference type="ARBA" id="ARBA00009142"/>
    </source>
</evidence>
<evidence type="ECO:0000256" key="7">
    <source>
        <dbReference type="ARBA" id="ARBA00023136"/>
    </source>
</evidence>
<proteinExistence type="inferred from homology"/>
<dbReference type="InterPro" id="IPR002781">
    <property type="entry name" value="TM_pro_TauE-like"/>
</dbReference>
<keyword evidence="6 8" id="KW-1133">Transmembrane helix</keyword>
<keyword evidence="4 8" id="KW-1003">Cell membrane</keyword>
<dbReference type="PANTHER" id="PTHR30269">
    <property type="entry name" value="TRANSMEMBRANE PROTEIN YFCA"/>
    <property type="match status" value="1"/>
</dbReference>
<feature type="transmembrane region" description="Helical" evidence="8">
    <location>
        <begin position="46"/>
        <end position="67"/>
    </location>
</feature>
<name>A0A1H8C379_9RHOB</name>
<dbReference type="PANTHER" id="PTHR30269:SF37">
    <property type="entry name" value="MEMBRANE TRANSPORTER PROTEIN"/>
    <property type="match status" value="1"/>
</dbReference>
<dbReference type="OrthoDB" id="7028171at2"/>
<dbReference type="AlphaFoldDB" id="A0A1H8C379"/>
<evidence type="ECO:0000313" key="10">
    <source>
        <dbReference type="Proteomes" id="UP000199585"/>
    </source>
</evidence>
<comment type="subcellular location">
    <subcellularLocation>
        <location evidence="1 8">Cell membrane</location>
        <topology evidence="1 8">Multi-pass membrane protein</topology>
    </subcellularLocation>
</comment>
<feature type="transmembrane region" description="Helical" evidence="8">
    <location>
        <begin position="99"/>
        <end position="117"/>
    </location>
</feature>
<evidence type="ECO:0000256" key="1">
    <source>
        <dbReference type="ARBA" id="ARBA00004651"/>
    </source>
</evidence>
<organism evidence="9 10">
    <name type="scientific">Loktanella fryxellensis</name>
    <dbReference type="NCBI Taxonomy" id="245187"/>
    <lineage>
        <taxon>Bacteria</taxon>
        <taxon>Pseudomonadati</taxon>
        <taxon>Pseudomonadota</taxon>
        <taxon>Alphaproteobacteria</taxon>
        <taxon>Rhodobacterales</taxon>
        <taxon>Roseobacteraceae</taxon>
        <taxon>Loktanella</taxon>
    </lineage>
</organism>
<keyword evidence="3" id="KW-0813">Transport</keyword>
<protein>
    <recommendedName>
        <fullName evidence="8">Probable membrane transporter protein</fullName>
    </recommendedName>
</protein>
<dbReference type="Pfam" id="PF01925">
    <property type="entry name" value="TauE"/>
    <property type="match status" value="1"/>
</dbReference>
<dbReference type="STRING" id="245187.SAMN04488003_10646"/>
<evidence type="ECO:0000256" key="3">
    <source>
        <dbReference type="ARBA" id="ARBA00022448"/>
    </source>
</evidence>
<dbReference type="Proteomes" id="UP000199585">
    <property type="component" value="Unassembled WGS sequence"/>
</dbReference>
<reference evidence="9 10" key="1">
    <citation type="submission" date="2016-10" db="EMBL/GenBank/DDBJ databases">
        <authorList>
            <person name="de Groot N.N."/>
        </authorList>
    </citation>
    <scope>NUCLEOTIDE SEQUENCE [LARGE SCALE GENOMIC DNA]</scope>
    <source>
        <strain evidence="9 10">DSM 16213</strain>
    </source>
</reference>
<keyword evidence="7 8" id="KW-0472">Membrane</keyword>
<comment type="similarity">
    <text evidence="2 8">Belongs to the 4-toluene sulfonate uptake permease (TSUP) (TC 2.A.102) family.</text>
</comment>
<keyword evidence="5 8" id="KW-0812">Transmembrane</keyword>
<dbReference type="RefSeq" id="WP_089900376.1">
    <property type="nucleotide sequence ID" value="NZ_FOCI01000006.1"/>
</dbReference>
<feature type="transmembrane region" description="Helical" evidence="8">
    <location>
        <begin position="233"/>
        <end position="255"/>
    </location>
</feature>
<sequence>MPTFTPLFFAVAAFAVFFVALAKAGFGGMVGALGMPLVAAVSDIPTAISILLPTYVAMDLIVAVLYRRAVDVRLLWPMALSGVIGVCVAGLAFSRIDAGVLAIFLGGMSLFLGLRFFSHRAAGQRDMAPTQDRNHRRWGRTLSLAGGSGFTSFFLMGEAPIQAYLLPFRLSPQVYVATLVWFFAIVNWAKIPIVLGMGLVTLDTLWISLLLLPIMPLGIAVGKYIATRIRKEPFYLIVHGLLVVLGGYLIASGVWQISAGW</sequence>